<feature type="transmembrane region" description="Helical" evidence="1">
    <location>
        <begin position="277"/>
        <end position="300"/>
    </location>
</feature>
<comment type="caution">
    <text evidence="2">The sequence shown here is derived from an EMBL/GenBank/DDBJ whole genome shotgun (WGS) entry which is preliminary data.</text>
</comment>
<evidence type="ECO:0000313" key="2">
    <source>
        <dbReference type="EMBL" id="MBB4861197.1"/>
    </source>
</evidence>
<dbReference type="PIRSF" id="PIRSF016660">
    <property type="entry name" value="YedI"/>
    <property type="match status" value="1"/>
</dbReference>
<dbReference type="EMBL" id="JACHLI010000001">
    <property type="protein sequence ID" value="MBB4861197.1"/>
    <property type="molecule type" value="Genomic_DNA"/>
</dbReference>
<dbReference type="Pfam" id="PF05661">
    <property type="entry name" value="DUF808"/>
    <property type="match status" value="1"/>
</dbReference>
<feature type="transmembrane region" description="Helical" evidence="1">
    <location>
        <begin position="176"/>
        <end position="197"/>
    </location>
</feature>
<evidence type="ECO:0000256" key="1">
    <source>
        <dbReference type="SAM" id="Phobius"/>
    </source>
</evidence>
<dbReference type="Proteomes" id="UP000566995">
    <property type="component" value="Unassembled WGS sequence"/>
</dbReference>
<evidence type="ECO:0000313" key="3">
    <source>
        <dbReference type="Proteomes" id="UP000566995"/>
    </source>
</evidence>
<accession>A0A7W7KE72</accession>
<dbReference type="PANTHER" id="PTHR30503">
    <property type="entry name" value="INNER MEMBRANE PROTEIN YEDI"/>
    <property type="match status" value="1"/>
</dbReference>
<feature type="transmembrane region" description="Helical" evidence="1">
    <location>
        <begin position="226"/>
        <end position="250"/>
    </location>
</feature>
<name>A0A7W7KE72_PSENT</name>
<dbReference type="AlphaFoldDB" id="A0A7W7KE72"/>
<keyword evidence="1" id="KW-0472">Membrane</keyword>
<gene>
    <name evidence="2" type="ORF">HNP46_000008</name>
</gene>
<dbReference type="PANTHER" id="PTHR30503:SF3">
    <property type="entry name" value="INNER MEMBRANE PROTEIN YEDI"/>
    <property type="match status" value="1"/>
</dbReference>
<reference evidence="2 3" key="1">
    <citation type="submission" date="2020-08" db="EMBL/GenBank/DDBJ databases">
        <title>Functional genomics of gut bacteria from endangered species of beetles.</title>
        <authorList>
            <person name="Carlos-Shanley C."/>
        </authorList>
    </citation>
    <scope>NUCLEOTIDE SEQUENCE [LARGE SCALE GENOMIC DNA]</scope>
    <source>
        <strain evidence="2 3">S00179</strain>
    </source>
</reference>
<proteinExistence type="predicted"/>
<keyword evidence="1" id="KW-1133">Transmembrane helix</keyword>
<keyword evidence="1" id="KW-0812">Transmembrane</keyword>
<sequence length="310" mass="32506">MAGFSLLALIDDITTLLDDIAVLAKTSAKKAGGVLGDDFAVSANQLHGMRADRELPVVYAVAKGSLINKAFLVPGALLVSAFAPWAILPLLVLGGLYLCFEGSEKVLHHFLSTGHAEDDADATEEAKAAAKLGAAEYEKRKIKGAVRTDLVLSLEIVVITLGTVAGASLIKQFAVLVLVALLVTIGVYGIVAAIVRLDDWGLALMKKDGERTKAVGRFLVSLAPKVLKFLSIFGTVAMFLVGGGIVVHALPKLGEAMHELDHWAAAVPSVGTMLEYLASPAVTIVLGFAMGAVLVVAMSAGERMWHTLRG</sequence>
<dbReference type="RefSeq" id="WP_184585477.1">
    <property type="nucleotide sequence ID" value="NZ_JACHLI010000001.1"/>
</dbReference>
<feature type="transmembrane region" description="Helical" evidence="1">
    <location>
        <begin position="150"/>
        <end position="170"/>
    </location>
</feature>
<organism evidence="2 3">
    <name type="scientific">Pseudomonas nitroreducens</name>
    <dbReference type="NCBI Taxonomy" id="46680"/>
    <lineage>
        <taxon>Bacteria</taxon>
        <taxon>Pseudomonadati</taxon>
        <taxon>Pseudomonadota</taxon>
        <taxon>Gammaproteobacteria</taxon>
        <taxon>Pseudomonadales</taxon>
        <taxon>Pseudomonadaceae</taxon>
        <taxon>Pseudomonas</taxon>
    </lineage>
</organism>
<feature type="transmembrane region" description="Helical" evidence="1">
    <location>
        <begin position="76"/>
        <end position="100"/>
    </location>
</feature>
<protein>
    <submittedName>
        <fullName evidence="2">Putative DNA repair protein MutK</fullName>
    </submittedName>
</protein>
<dbReference type="GO" id="GO:0005886">
    <property type="term" value="C:plasma membrane"/>
    <property type="evidence" value="ECO:0007669"/>
    <property type="project" value="TreeGrafter"/>
</dbReference>
<dbReference type="InterPro" id="IPR008526">
    <property type="entry name" value="YedI"/>
</dbReference>